<protein>
    <submittedName>
        <fullName evidence="2">Uncharacterized protein</fullName>
    </submittedName>
</protein>
<gene>
    <name evidence="2" type="ORF">E2C01_080417</name>
</gene>
<name>A0A5B7IT77_PORTR</name>
<evidence type="ECO:0000256" key="1">
    <source>
        <dbReference type="SAM" id="MobiDB-lite"/>
    </source>
</evidence>
<evidence type="ECO:0000313" key="2">
    <source>
        <dbReference type="EMBL" id="MPC85635.1"/>
    </source>
</evidence>
<dbReference type="Proteomes" id="UP000324222">
    <property type="component" value="Unassembled WGS sequence"/>
</dbReference>
<accession>A0A5B7IT77</accession>
<dbReference type="EMBL" id="VSRR010069037">
    <property type="protein sequence ID" value="MPC85635.1"/>
    <property type="molecule type" value="Genomic_DNA"/>
</dbReference>
<reference evidence="2 3" key="1">
    <citation type="submission" date="2019-05" db="EMBL/GenBank/DDBJ databases">
        <title>Another draft genome of Portunus trituberculatus and its Hox gene families provides insights of decapod evolution.</title>
        <authorList>
            <person name="Jeong J.-H."/>
            <person name="Song I."/>
            <person name="Kim S."/>
            <person name="Choi T."/>
            <person name="Kim D."/>
            <person name="Ryu S."/>
            <person name="Kim W."/>
        </authorList>
    </citation>
    <scope>NUCLEOTIDE SEQUENCE [LARGE SCALE GENOMIC DNA]</scope>
    <source>
        <tissue evidence="2">Muscle</tissue>
    </source>
</reference>
<keyword evidence="3" id="KW-1185">Reference proteome</keyword>
<feature type="region of interest" description="Disordered" evidence="1">
    <location>
        <begin position="1"/>
        <end position="66"/>
    </location>
</feature>
<comment type="caution">
    <text evidence="2">The sequence shown here is derived from an EMBL/GenBank/DDBJ whole genome shotgun (WGS) entry which is preliminary data.</text>
</comment>
<evidence type="ECO:0000313" key="3">
    <source>
        <dbReference type="Proteomes" id="UP000324222"/>
    </source>
</evidence>
<feature type="compositionally biased region" description="Polar residues" evidence="1">
    <location>
        <begin position="18"/>
        <end position="32"/>
    </location>
</feature>
<sequence>MRQARQGRPGVPTPPPDTRQQGATSESVTLLSVEQPRSAAGKAHRTLQHRPVPGAASPPRDARKLNDRMTCTTTAHQGAPRQPWW</sequence>
<proteinExistence type="predicted"/>
<organism evidence="2 3">
    <name type="scientific">Portunus trituberculatus</name>
    <name type="common">Swimming crab</name>
    <name type="synonym">Neptunus trituberculatus</name>
    <dbReference type="NCBI Taxonomy" id="210409"/>
    <lineage>
        <taxon>Eukaryota</taxon>
        <taxon>Metazoa</taxon>
        <taxon>Ecdysozoa</taxon>
        <taxon>Arthropoda</taxon>
        <taxon>Crustacea</taxon>
        <taxon>Multicrustacea</taxon>
        <taxon>Malacostraca</taxon>
        <taxon>Eumalacostraca</taxon>
        <taxon>Eucarida</taxon>
        <taxon>Decapoda</taxon>
        <taxon>Pleocyemata</taxon>
        <taxon>Brachyura</taxon>
        <taxon>Eubrachyura</taxon>
        <taxon>Portunoidea</taxon>
        <taxon>Portunidae</taxon>
        <taxon>Portuninae</taxon>
        <taxon>Portunus</taxon>
    </lineage>
</organism>
<dbReference type="AlphaFoldDB" id="A0A5B7IT77"/>